<evidence type="ECO:0000313" key="1">
    <source>
        <dbReference type="EMBL" id="KAH6939491.1"/>
    </source>
</evidence>
<gene>
    <name evidence="1" type="ORF">HPB50_018576</name>
</gene>
<accession>A0ACB7SZS5</accession>
<evidence type="ECO:0000313" key="2">
    <source>
        <dbReference type="Proteomes" id="UP000821845"/>
    </source>
</evidence>
<reference evidence="1" key="1">
    <citation type="submission" date="2020-05" db="EMBL/GenBank/DDBJ databases">
        <title>Large-scale comparative analyses of tick genomes elucidate their genetic diversity and vector capacities.</title>
        <authorList>
            <person name="Jia N."/>
            <person name="Wang J."/>
            <person name="Shi W."/>
            <person name="Du L."/>
            <person name="Sun Y."/>
            <person name="Zhan W."/>
            <person name="Jiang J."/>
            <person name="Wang Q."/>
            <person name="Zhang B."/>
            <person name="Ji P."/>
            <person name="Sakyi L.B."/>
            <person name="Cui X."/>
            <person name="Yuan T."/>
            <person name="Jiang B."/>
            <person name="Yang W."/>
            <person name="Lam T.T.-Y."/>
            <person name="Chang Q."/>
            <person name="Ding S."/>
            <person name="Wang X."/>
            <person name="Zhu J."/>
            <person name="Ruan X."/>
            <person name="Zhao L."/>
            <person name="Wei J."/>
            <person name="Que T."/>
            <person name="Du C."/>
            <person name="Cheng J."/>
            <person name="Dai P."/>
            <person name="Han X."/>
            <person name="Huang E."/>
            <person name="Gao Y."/>
            <person name="Liu J."/>
            <person name="Shao H."/>
            <person name="Ye R."/>
            <person name="Li L."/>
            <person name="Wei W."/>
            <person name="Wang X."/>
            <person name="Wang C."/>
            <person name="Yang T."/>
            <person name="Huo Q."/>
            <person name="Li W."/>
            <person name="Guo W."/>
            <person name="Chen H."/>
            <person name="Zhou L."/>
            <person name="Ni X."/>
            <person name="Tian J."/>
            <person name="Zhou Y."/>
            <person name="Sheng Y."/>
            <person name="Liu T."/>
            <person name="Pan Y."/>
            <person name="Xia L."/>
            <person name="Li J."/>
            <person name="Zhao F."/>
            <person name="Cao W."/>
        </authorList>
    </citation>
    <scope>NUCLEOTIDE SEQUENCE</scope>
    <source>
        <strain evidence="1">Hyas-2018</strain>
    </source>
</reference>
<dbReference type="EMBL" id="CM023482">
    <property type="protein sequence ID" value="KAH6939491.1"/>
    <property type="molecule type" value="Genomic_DNA"/>
</dbReference>
<name>A0ACB7SZS5_HYAAI</name>
<proteinExistence type="predicted"/>
<dbReference type="Proteomes" id="UP000821845">
    <property type="component" value="Chromosome 2"/>
</dbReference>
<protein>
    <submittedName>
        <fullName evidence="1">Uncharacterized protein</fullName>
    </submittedName>
</protein>
<organism evidence="1 2">
    <name type="scientific">Hyalomma asiaticum</name>
    <name type="common">Tick</name>
    <dbReference type="NCBI Taxonomy" id="266040"/>
    <lineage>
        <taxon>Eukaryota</taxon>
        <taxon>Metazoa</taxon>
        <taxon>Ecdysozoa</taxon>
        <taxon>Arthropoda</taxon>
        <taxon>Chelicerata</taxon>
        <taxon>Arachnida</taxon>
        <taxon>Acari</taxon>
        <taxon>Parasitiformes</taxon>
        <taxon>Ixodida</taxon>
        <taxon>Ixodoidea</taxon>
        <taxon>Ixodidae</taxon>
        <taxon>Hyalomminae</taxon>
        <taxon>Hyalomma</taxon>
    </lineage>
</organism>
<sequence>MSIDVDVPSSPASSPLRRHCHRALPGAAGGVEARQACKWRYTSRQGSAASGPTTTTGRSSEEAGGPRARHHDAWVLRCCRRRPVWEWMQRRGRLTLNRAGRRSAARGRSFQLREVDACVRVCAREALRL</sequence>
<comment type="caution">
    <text evidence="1">The sequence shown here is derived from an EMBL/GenBank/DDBJ whole genome shotgun (WGS) entry which is preliminary data.</text>
</comment>
<keyword evidence="2" id="KW-1185">Reference proteome</keyword>